<evidence type="ECO:0000313" key="2">
    <source>
        <dbReference type="Proteomes" id="UP000516057"/>
    </source>
</evidence>
<gene>
    <name evidence="1" type="ORF">H9L24_06660</name>
</gene>
<dbReference type="Pfam" id="PF01527">
    <property type="entry name" value="HTH_Tnp_1"/>
    <property type="match status" value="1"/>
</dbReference>
<organism evidence="1 2">
    <name type="scientific">Paenacidovorax monticola</name>
    <dbReference type="NCBI Taxonomy" id="1926868"/>
    <lineage>
        <taxon>Bacteria</taxon>
        <taxon>Pseudomonadati</taxon>
        <taxon>Pseudomonadota</taxon>
        <taxon>Betaproteobacteria</taxon>
        <taxon>Burkholderiales</taxon>
        <taxon>Comamonadaceae</taxon>
        <taxon>Paenacidovorax</taxon>
    </lineage>
</organism>
<reference evidence="1 2" key="1">
    <citation type="submission" date="2020-08" db="EMBL/GenBank/DDBJ databases">
        <title>Genome sequence of Acidovorax monticola KACC 19171T.</title>
        <authorList>
            <person name="Hyun D.-W."/>
            <person name="Bae J.-W."/>
        </authorList>
    </citation>
    <scope>NUCLEOTIDE SEQUENCE [LARGE SCALE GENOMIC DNA]</scope>
    <source>
        <strain evidence="1 2">KACC 19171</strain>
    </source>
</reference>
<name>A0A7H0HIZ5_9BURK</name>
<dbReference type="GO" id="GO:0006313">
    <property type="term" value="P:DNA transposition"/>
    <property type="evidence" value="ECO:0007669"/>
    <property type="project" value="InterPro"/>
</dbReference>
<dbReference type="GO" id="GO:0003677">
    <property type="term" value="F:DNA binding"/>
    <property type="evidence" value="ECO:0007669"/>
    <property type="project" value="InterPro"/>
</dbReference>
<dbReference type="RefSeq" id="WP_187737492.1">
    <property type="nucleotide sequence ID" value="NZ_CP060790.1"/>
</dbReference>
<dbReference type="SUPFAM" id="SSF46689">
    <property type="entry name" value="Homeodomain-like"/>
    <property type="match status" value="1"/>
</dbReference>
<dbReference type="InterPro" id="IPR002514">
    <property type="entry name" value="Transposase_8"/>
</dbReference>
<dbReference type="AlphaFoldDB" id="A0A7H0HIZ5"/>
<dbReference type="GO" id="GO:0004803">
    <property type="term" value="F:transposase activity"/>
    <property type="evidence" value="ECO:0007669"/>
    <property type="project" value="InterPro"/>
</dbReference>
<protein>
    <submittedName>
        <fullName evidence="1">Transposase</fullName>
    </submittedName>
</protein>
<dbReference type="InterPro" id="IPR009057">
    <property type="entry name" value="Homeodomain-like_sf"/>
</dbReference>
<dbReference type="Proteomes" id="UP000516057">
    <property type="component" value="Chromosome"/>
</dbReference>
<dbReference type="KEGG" id="amon:H9L24_06660"/>
<proteinExistence type="predicted"/>
<keyword evidence="2" id="KW-1185">Reference proteome</keyword>
<accession>A0A7H0HIZ5</accession>
<sequence>MERSNFIEDQIAFALKQAELGMSVEEVYRKIDINDATFYVWCKKYGGVVGPSKPRGLCLLTEENRKFRQIVAGLSLDKAMLLAVVAKNCEAFAAPRVGARVDAAFRMQPAQCCALAEDVNRPG</sequence>
<evidence type="ECO:0000313" key="1">
    <source>
        <dbReference type="EMBL" id="QNP60511.1"/>
    </source>
</evidence>
<dbReference type="EMBL" id="CP060790">
    <property type="protein sequence ID" value="QNP60511.1"/>
    <property type="molecule type" value="Genomic_DNA"/>
</dbReference>